<dbReference type="EMBL" id="JANGCH010000002">
    <property type="protein sequence ID" value="MCQ5120927.1"/>
    <property type="molecule type" value="Genomic_DNA"/>
</dbReference>
<dbReference type="InterPro" id="IPR027475">
    <property type="entry name" value="Asparaginase/glutaminase_AS2"/>
</dbReference>
<dbReference type="PIRSF" id="PIRSF001220">
    <property type="entry name" value="L-ASNase_gatD"/>
    <property type="match status" value="1"/>
</dbReference>
<comment type="catalytic activity">
    <reaction evidence="4">
        <text>L-asparagine + H2O = L-aspartate + NH4(+)</text>
        <dbReference type="Rhea" id="RHEA:21016"/>
        <dbReference type="ChEBI" id="CHEBI:15377"/>
        <dbReference type="ChEBI" id="CHEBI:28938"/>
        <dbReference type="ChEBI" id="CHEBI:29991"/>
        <dbReference type="ChEBI" id="CHEBI:58048"/>
        <dbReference type="EC" id="3.5.1.1"/>
    </reaction>
</comment>
<dbReference type="EC" id="3.5.1.1" evidence="2"/>
<gene>
    <name evidence="10" type="ORF">NE663_01470</name>
</gene>
<dbReference type="PROSITE" id="PS51732">
    <property type="entry name" value="ASN_GLN_ASE_3"/>
    <property type="match status" value="1"/>
</dbReference>
<dbReference type="NCBIfam" id="TIGR00520">
    <property type="entry name" value="asnASE_II"/>
    <property type="match status" value="1"/>
</dbReference>
<dbReference type="InterPro" id="IPR027474">
    <property type="entry name" value="L-asparaginase_N"/>
</dbReference>
<dbReference type="PANTHER" id="PTHR11707:SF28">
    <property type="entry name" value="60 KDA LYSOPHOSPHOLIPASE"/>
    <property type="match status" value="1"/>
</dbReference>
<dbReference type="Pfam" id="PF00710">
    <property type="entry name" value="Asparaginase"/>
    <property type="match status" value="1"/>
</dbReference>
<sequence>MKKIKIFATGGTIAGSGAAGKSAAYEAGHVDIEKLLQDLPDLGEIAQVSMEQICNKDSNDLTLSDWLLLAKKLNQAALESDLDGFVITHGTDTLEETAYFLNLVFKSEKPLVLTGAMRPATATSADGPMNLYQAIALAAHPDSVGQGVIALFSDNIFSSRDIRKTSNFKIDAFQHNDFACIGYMRDEIPYFYTRSFKKHTVATPFDVSALTALPKVEIVSYYVGADPAVLDHYLYREKVDGIVIAGSGSGNYAKAWKIKLEALAAVNIPIVRASRVSGIVLPAVTMDVATTICANTLTPQKARILLMLALTKTHQIDAIKAMFQEY</sequence>
<accession>A0ABT1SI83</accession>
<evidence type="ECO:0000256" key="2">
    <source>
        <dbReference type="ARBA" id="ARBA00012920"/>
    </source>
</evidence>
<evidence type="ECO:0000256" key="7">
    <source>
        <dbReference type="RuleBase" id="RU004456"/>
    </source>
</evidence>
<dbReference type="PANTHER" id="PTHR11707">
    <property type="entry name" value="L-ASPARAGINASE"/>
    <property type="match status" value="1"/>
</dbReference>
<comment type="caution">
    <text evidence="10">The sequence shown here is derived from an EMBL/GenBank/DDBJ whole genome shotgun (WGS) entry which is preliminary data.</text>
</comment>
<feature type="active site" evidence="5">
    <location>
        <position position="12"/>
    </location>
</feature>
<evidence type="ECO:0000313" key="11">
    <source>
        <dbReference type="Proteomes" id="UP001524435"/>
    </source>
</evidence>
<evidence type="ECO:0000259" key="8">
    <source>
        <dbReference type="Pfam" id="PF00710"/>
    </source>
</evidence>
<dbReference type="PIRSF" id="PIRSF500176">
    <property type="entry name" value="L_ASNase"/>
    <property type="match status" value="1"/>
</dbReference>
<feature type="domain" description="L-asparaginase N-terminal" evidence="8">
    <location>
        <begin position="3"/>
        <end position="192"/>
    </location>
</feature>
<evidence type="ECO:0000256" key="3">
    <source>
        <dbReference type="ARBA" id="ARBA00022801"/>
    </source>
</evidence>
<feature type="domain" description="Asparaginase/glutaminase C-terminal" evidence="9">
    <location>
        <begin position="215"/>
        <end position="323"/>
    </location>
</feature>
<dbReference type="InterPro" id="IPR036152">
    <property type="entry name" value="Asp/glu_Ase-like_sf"/>
</dbReference>
<evidence type="ECO:0000256" key="6">
    <source>
        <dbReference type="PROSITE-ProRule" id="PRU10100"/>
    </source>
</evidence>
<dbReference type="SFLD" id="SFLDS00057">
    <property type="entry name" value="Glutaminase/Asparaginase"/>
    <property type="match status" value="1"/>
</dbReference>
<keyword evidence="3" id="KW-0378">Hydrolase</keyword>
<dbReference type="InterPro" id="IPR020827">
    <property type="entry name" value="Asparaginase/glutaminase_AS1"/>
</dbReference>
<dbReference type="RefSeq" id="WP_256197312.1">
    <property type="nucleotide sequence ID" value="NZ_JANGCH010000002.1"/>
</dbReference>
<evidence type="ECO:0000313" key="10">
    <source>
        <dbReference type="EMBL" id="MCQ5120927.1"/>
    </source>
</evidence>
<dbReference type="Gene3D" id="3.40.50.1170">
    <property type="entry name" value="L-asparaginase, N-terminal domain"/>
    <property type="match status" value="1"/>
</dbReference>
<evidence type="ECO:0000256" key="4">
    <source>
        <dbReference type="ARBA" id="ARBA00049366"/>
    </source>
</evidence>
<dbReference type="Proteomes" id="UP001524435">
    <property type="component" value="Unassembled WGS sequence"/>
</dbReference>
<dbReference type="SUPFAM" id="SSF53774">
    <property type="entry name" value="Glutaminase/Asparaginase"/>
    <property type="match status" value="1"/>
</dbReference>
<reference evidence="10 11" key="1">
    <citation type="submission" date="2022-06" db="EMBL/GenBank/DDBJ databases">
        <title>Isolation of gut microbiota from human fecal samples.</title>
        <authorList>
            <person name="Pamer E.G."/>
            <person name="Barat B."/>
            <person name="Waligurski E."/>
            <person name="Medina S."/>
            <person name="Paddock L."/>
            <person name="Mostad J."/>
        </authorList>
    </citation>
    <scope>NUCLEOTIDE SEQUENCE [LARGE SCALE GENOMIC DNA]</scope>
    <source>
        <strain evidence="10 11">DFI.6.1</strain>
    </source>
</reference>
<feature type="active site" evidence="6">
    <location>
        <position position="91"/>
    </location>
</feature>
<evidence type="ECO:0000256" key="1">
    <source>
        <dbReference type="ARBA" id="ARBA00010518"/>
    </source>
</evidence>
<dbReference type="InterPro" id="IPR004550">
    <property type="entry name" value="AsnASE_II"/>
</dbReference>
<dbReference type="CDD" id="cd08964">
    <property type="entry name" value="L-asparaginase_II"/>
    <property type="match status" value="1"/>
</dbReference>
<evidence type="ECO:0000259" key="9">
    <source>
        <dbReference type="Pfam" id="PF17763"/>
    </source>
</evidence>
<keyword evidence="11" id="KW-1185">Reference proteome</keyword>
<dbReference type="InterPro" id="IPR027473">
    <property type="entry name" value="L-asparaginase_C"/>
</dbReference>
<protein>
    <recommendedName>
        <fullName evidence="2">asparaginase</fullName>
        <ecNumber evidence="2">3.5.1.1</ecNumber>
    </recommendedName>
</protein>
<dbReference type="Pfam" id="PF17763">
    <property type="entry name" value="Asparaginase_C"/>
    <property type="match status" value="1"/>
</dbReference>
<comment type="similarity">
    <text evidence="1 7">Belongs to the asparaginase 1 family.</text>
</comment>
<dbReference type="PROSITE" id="PS00917">
    <property type="entry name" value="ASN_GLN_ASE_2"/>
    <property type="match status" value="1"/>
</dbReference>
<organism evidence="10 11">
    <name type="scientific">Massilicoli timonensis</name>
    <dbReference type="NCBI Taxonomy" id="2015901"/>
    <lineage>
        <taxon>Bacteria</taxon>
        <taxon>Bacillati</taxon>
        <taxon>Bacillota</taxon>
        <taxon>Erysipelotrichia</taxon>
        <taxon>Erysipelotrichales</taxon>
        <taxon>Erysipelotrichaceae</taxon>
        <taxon>Massilicoli</taxon>
    </lineage>
</organism>
<dbReference type="InterPro" id="IPR040919">
    <property type="entry name" value="Asparaginase_C"/>
</dbReference>
<dbReference type="InterPro" id="IPR006034">
    <property type="entry name" value="Asparaginase/glutaminase-like"/>
</dbReference>
<evidence type="ECO:0000256" key="5">
    <source>
        <dbReference type="PROSITE-ProRule" id="PRU10099"/>
    </source>
</evidence>
<proteinExistence type="inferred from homology"/>
<dbReference type="InterPro" id="IPR037152">
    <property type="entry name" value="L-asparaginase_N_sf"/>
</dbReference>
<name>A0ABT1SI83_9FIRM</name>
<dbReference type="SMART" id="SM00870">
    <property type="entry name" value="Asparaginase"/>
    <property type="match status" value="1"/>
</dbReference>
<dbReference type="Gene3D" id="3.40.50.40">
    <property type="match status" value="1"/>
</dbReference>
<dbReference type="PRINTS" id="PR00139">
    <property type="entry name" value="ASNGLNASE"/>
</dbReference>
<dbReference type="PROSITE" id="PS00144">
    <property type="entry name" value="ASN_GLN_ASE_1"/>
    <property type="match status" value="1"/>
</dbReference>